<feature type="region of interest" description="Disordered" evidence="1">
    <location>
        <begin position="1"/>
        <end position="42"/>
    </location>
</feature>
<evidence type="ECO:0000313" key="3">
    <source>
        <dbReference type="Proteomes" id="UP000266841"/>
    </source>
</evidence>
<feature type="non-terminal residue" evidence="2">
    <location>
        <position position="1"/>
    </location>
</feature>
<reference evidence="2 3" key="1">
    <citation type="journal article" date="2012" name="Genome Biol.">
        <title>Genome and low-iron response of an oceanic diatom adapted to chronic iron limitation.</title>
        <authorList>
            <person name="Lommer M."/>
            <person name="Specht M."/>
            <person name="Roy A.S."/>
            <person name="Kraemer L."/>
            <person name="Andreson R."/>
            <person name="Gutowska M.A."/>
            <person name="Wolf J."/>
            <person name="Bergner S.V."/>
            <person name="Schilhabel M.B."/>
            <person name="Klostermeier U.C."/>
            <person name="Beiko R.G."/>
            <person name="Rosenstiel P."/>
            <person name="Hippler M."/>
            <person name="Laroche J."/>
        </authorList>
    </citation>
    <scope>NUCLEOTIDE SEQUENCE [LARGE SCALE GENOMIC DNA]</scope>
    <source>
        <strain evidence="2 3">CCMP1005</strain>
    </source>
</reference>
<protein>
    <submittedName>
        <fullName evidence="2">Uncharacterized protein</fullName>
    </submittedName>
</protein>
<gene>
    <name evidence="2" type="ORF">THAOC_02329</name>
</gene>
<accession>K0TET8</accession>
<sequence>FAEEGDDRSRRPPARGWSTKHAGGARAARDAGPPPTDEEAGPEVRLVAGLANECRHVPTSGVVDVILLMTSSSK</sequence>
<proteinExistence type="predicted"/>
<keyword evidence="3" id="KW-1185">Reference proteome</keyword>
<name>K0TET8_THAOC</name>
<evidence type="ECO:0000313" key="2">
    <source>
        <dbReference type="EMBL" id="EJK75930.1"/>
    </source>
</evidence>
<dbReference type="Proteomes" id="UP000266841">
    <property type="component" value="Unassembled WGS sequence"/>
</dbReference>
<dbReference type="AlphaFoldDB" id="K0TET8"/>
<evidence type="ECO:0000256" key="1">
    <source>
        <dbReference type="SAM" id="MobiDB-lite"/>
    </source>
</evidence>
<comment type="caution">
    <text evidence="2">The sequence shown here is derived from an EMBL/GenBank/DDBJ whole genome shotgun (WGS) entry which is preliminary data.</text>
</comment>
<organism evidence="2 3">
    <name type="scientific">Thalassiosira oceanica</name>
    <name type="common">Marine diatom</name>
    <dbReference type="NCBI Taxonomy" id="159749"/>
    <lineage>
        <taxon>Eukaryota</taxon>
        <taxon>Sar</taxon>
        <taxon>Stramenopiles</taxon>
        <taxon>Ochrophyta</taxon>
        <taxon>Bacillariophyta</taxon>
        <taxon>Coscinodiscophyceae</taxon>
        <taxon>Thalassiosirophycidae</taxon>
        <taxon>Thalassiosirales</taxon>
        <taxon>Thalassiosiraceae</taxon>
        <taxon>Thalassiosira</taxon>
    </lineage>
</organism>
<dbReference type="EMBL" id="AGNL01002646">
    <property type="protein sequence ID" value="EJK75930.1"/>
    <property type="molecule type" value="Genomic_DNA"/>
</dbReference>